<dbReference type="Pfam" id="PF13585">
    <property type="entry name" value="CHU_C"/>
    <property type="match status" value="1"/>
</dbReference>
<dbReference type="EMBL" id="BAABAK010000009">
    <property type="protein sequence ID" value="GAA3963824.1"/>
    <property type="molecule type" value="Genomic_DNA"/>
</dbReference>
<reference evidence="3" key="1">
    <citation type="journal article" date="2019" name="Int. J. Syst. Evol. Microbiol.">
        <title>The Global Catalogue of Microorganisms (GCM) 10K type strain sequencing project: providing services to taxonomists for standard genome sequencing and annotation.</title>
        <authorList>
            <consortium name="The Broad Institute Genomics Platform"/>
            <consortium name="The Broad Institute Genome Sequencing Center for Infectious Disease"/>
            <person name="Wu L."/>
            <person name="Ma J."/>
        </authorList>
    </citation>
    <scope>NUCLEOTIDE SEQUENCE [LARGE SCALE GENOMIC DNA]</scope>
    <source>
        <strain evidence="3">JCM 17338</strain>
    </source>
</reference>
<feature type="signal peptide" evidence="1">
    <location>
        <begin position="1"/>
        <end position="22"/>
    </location>
</feature>
<dbReference type="Gene3D" id="2.60.40.10">
    <property type="entry name" value="Immunoglobulins"/>
    <property type="match status" value="1"/>
</dbReference>
<dbReference type="Gene3D" id="2.60.120.260">
    <property type="entry name" value="Galactose-binding domain-like"/>
    <property type="match status" value="1"/>
</dbReference>
<keyword evidence="1" id="KW-0732">Signal</keyword>
<proteinExistence type="predicted"/>
<comment type="caution">
    <text evidence="2">The sequence shown here is derived from an EMBL/GenBank/DDBJ whole genome shotgun (WGS) entry which is preliminary data.</text>
</comment>
<feature type="chain" id="PRO_5047360899" description="Gliding motility-associated C-terminal domain-containing protein" evidence="1">
    <location>
        <begin position="23"/>
        <end position="638"/>
    </location>
</feature>
<dbReference type="NCBIfam" id="TIGR04131">
    <property type="entry name" value="Bac_Flav_CTERM"/>
    <property type="match status" value="1"/>
</dbReference>
<sequence length="638" mass="68822">MCNLLKVLLSSFLVFLSTITFSQQVCNGALGDPVININFGSGTSNFAAPLSTANTNYLYVQDSPDDGEYTIAKSTNGMHNQIGNGWHQIPNHTPNDPNGYMMVVNASENPGIFYQTNISGLCPGTTYEFAAWIINLLNYSGKKPNITFTIETTAGAPVGKYNTNDIEDGPTPKWIQYATTFTTTNQTDLVLKISNSGPGGIGNDIALDDITFRACGPIITSSVNNVPSNISVCEGNSGNYALAANITASTYVDAVYQWQSLTGNIWTDIPGQNTTQTTVNLTGAAIGSYQYRLITAERQNINSVNCRVASDPLTITVTAKFNTIASNNSPTCIGSSVQLSATEGTTFKWTGPNGFTSTDKNPIISNTQFDMAGDYTVTATLNGCASTSTTTLVVLEPFLTTSFTSVETCENNPITLFASGGISYKWLPSESLSSSEIANPIANPKETTTYTVTASNGICSETATVKVIILKNAVADAGADLKALNGYSVILNGKVTGDDVSYFWTPNDYLDDPTKLNPKATPPFDITYTLHAQSNAGCLNSTDDVLVKVYPKIVIPNSFSPNGDGINDYWTIPATEAFTNTRVKITNRYGNLVYQSNGVYKPWDGKFEGKDLPSAVYYYTVYFNEDFETYSGWIFLTR</sequence>
<dbReference type="Proteomes" id="UP001501081">
    <property type="component" value="Unassembled WGS sequence"/>
</dbReference>
<evidence type="ECO:0000313" key="2">
    <source>
        <dbReference type="EMBL" id="GAA3963824.1"/>
    </source>
</evidence>
<dbReference type="RefSeq" id="WP_344766150.1">
    <property type="nucleotide sequence ID" value="NZ_BAABAK010000009.1"/>
</dbReference>
<evidence type="ECO:0000313" key="3">
    <source>
        <dbReference type="Proteomes" id="UP001501081"/>
    </source>
</evidence>
<organism evidence="2 3">
    <name type="scientific">Pedobacter ginsengiterrae</name>
    <dbReference type="NCBI Taxonomy" id="871696"/>
    <lineage>
        <taxon>Bacteria</taxon>
        <taxon>Pseudomonadati</taxon>
        <taxon>Bacteroidota</taxon>
        <taxon>Sphingobacteriia</taxon>
        <taxon>Sphingobacteriales</taxon>
        <taxon>Sphingobacteriaceae</taxon>
        <taxon>Pedobacter</taxon>
    </lineage>
</organism>
<protein>
    <recommendedName>
        <fullName evidence="4">Gliding motility-associated C-terminal domain-containing protein</fullName>
    </recommendedName>
</protein>
<dbReference type="InterPro" id="IPR026341">
    <property type="entry name" value="T9SS_type_B"/>
</dbReference>
<gene>
    <name evidence="2" type="ORF">GCM10022246_16300</name>
</gene>
<dbReference type="InterPro" id="IPR013783">
    <property type="entry name" value="Ig-like_fold"/>
</dbReference>
<evidence type="ECO:0008006" key="4">
    <source>
        <dbReference type="Google" id="ProtNLM"/>
    </source>
</evidence>
<name>A0ABP7PDM2_9SPHI</name>
<evidence type="ECO:0000256" key="1">
    <source>
        <dbReference type="SAM" id="SignalP"/>
    </source>
</evidence>
<accession>A0ABP7PDM2</accession>
<keyword evidence="3" id="KW-1185">Reference proteome</keyword>